<dbReference type="SUPFAM" id="SSF53474">
    <property type="entry name" value="alpha/beta-Hydrolases"/>
    <property type="match status" value="1"/>
</dbReference>
<comment type="caution">
    <text evidence="5">The sequence shown here is derived from an EMBL/GenBank/DDBJ whole genome shotgun (WGS) entry which is preliminary data.</text>
</comment>
<organism evidence="5 6">
    <name type="scientific">Rhynocoris fuscipes</name>
    <dbReference type="NCBI Taxonomy" id="488301"/>
    <lineage>
        <taxon>Eukaryota</taxon>
        <taxon>Metazoa</taxon>
        <taxon>Ecdysozoa</taxon>
        <taxon>Arthropoda</taxon>
        <taxon>Hexapoda</taxon>
        <taxon>Insecta</taxon>
        <taxon>Pterygota</taxon>
        <taxon>Neoptera</taxon>
        <taxon>Paraneoptera</taxon>
        <taxon>Hemiptera</taxon>
        <taxon>Heteroptera</taxon>
        <taxon>Panheteroptera</taxon>
        <taxon>Cimicomorpha</taxon>
        <taxon>Reduviidae</taxon>
        <taxon>Harpactorinae</taxon>
        <taxon>Harpactorini</taxon>
        <taxon>Rhynocoris</taxon>
    </lineage>
</organism>
<name>A0AAW1DMZ0_9HEMI</name>
<feature type="domain" description="Carboxylesterase type B" evidence="4">
    <location>
        <begin position="44"/>
        <end position="280"/>
    </location>
</feature>
<proteinExistence type="inferred from homology"/>
<keyword evidence="3" id="KW-0472">Membrane</keyword>
<evidence type="ECO:0000256" key="1">
    <source>
        <dbReference type="ARBA" id="ARBA00005964"/>
    </source>
</evidence>
<dbReference type="Proteomes" id="UP001461498">
    <property type="component" value="Unassembled WGS sequence"/>
</dbReference>
<dbReference type="InterPro" id="IPR029058">
    <property type="entry name" value="AB_hydrolase_fold"/>
</dbReference>
<evidence type="ECO:0000256" key="3">
    <source>
        <dbReference type="SAM" id="Phobius"/>
    </source>
</evidence>
<dbReference type="AlphaFoldDB" id="A0AAW1DMZ0"/>
<dbReference type="InterPro" id="IPR051093">
    <property type="entry name" value="Neuroligin/BSAL"/>
</dbReference>
<feature type="transmembrane region" description="Helical" evidence="3">
    <location>
        <begin position="22"/>
        <end position="42"/>
    </location>
</feature>
<keyword evidence="3" id="KW-0812">Transmembrane</keyword>
<dbReference type="Gene3D" id="3.40.50.1820">
    <property type="entry name" value="alpha/beta hydrolase"/>
    <property type="match status" value="1"/>
</dbReference>
<dbReference type="EMBL" id="JAPXFL010000001">
    <property type="protein sequence ID" value="KAK9512116.1"/>
    <property type="molecule type" value="Genomic_DNA"/>
</dbReference>
<reference evidence="5 6" key="1">
    <citation type="submission" date="2022-12" db="EMBL/GenBank/DDBJ databases">
        <title>Chromosome-level genome assembly of true bugs.</title>
        <authorList>
            <person name="Ma L."/>
            <person name="Li H."/>
        </authorList>
    </citation>
    <scope>NUCLEOTIDE SEQUENCE [LARGE SCALE GENOMIC DNA]</scope>
    <source>
        <strain evidence="5">Lab_2022b</strain>
    </source>
</reference>
<accession>A0AAW1DMZ0</accession>
<evidence type="ECO:0000313" key="6">
    <source>
        <dbReference type="Proteomes" id="UP001461498"/>
    </source>
</evidence>
<comment type="similarity">
    <text evidence="1">Belongs to the type-B carboxylesterase/lipase family.</text>
</comment>
<evidence type="ECO:0000313" key="5">
    <source>
        <dbReference type="EMBL" id="KAK9512116.1"/>
    </source>
</evidence>
<dbReference type="Pfam" id="PF00135">
    <property type="entry name" value="COesterase"/>
    <property type="match status" value="1"/>
</dbReference>
<protein>
    <recommendedName>
        <fullName evidence="4">Carboxylesterase type B domain-containing protein</fullName>
    </recommendedName>
</protein>
<keyword evidence="2" id="KW-0325">Glycoprotein</keyword>
<dbReference type="PANTHER" id="PTHR43903">
    <property type="entry name" value="NEUROLIGIN"/>
    <property type="match status" value="1"/>
</dbReference>
<sequence length="282" mass="31797">MITSVLPFSGHIYHQGCIRENIIFTSLYIVQLLVLNVLVIIIKFSVPGLFHRAILLSGSALSSWALVEDPVEFAVRLARHVNCSVPEDLYREHELIVDCLRDVPLADLMAADITAPAFLSAFGPSVDGVVIKTDFHEELWSNLIPEMPSFASQQSMNYDLLFGVVTSESLWKFSSNDIQAGFEGERRDKIIRTYVRNAYTYHLSEIFFTVVNEYTDWERTVLHPINTRDATVAALSDAQFVAPVVATGDLLSKPLHSSSPKTHRSFFYVFDYQTKDGDYPQV</sequence>
<keyword evidence="6" id="KW-1185">Reference proteome</keyword>
<keyword evidence="3" id="KW-1133">Transmembrane helix</keyword>
<gene>
    <name evidence="5" type="ORF">O3M35_000613</name>
</gene>
<evidence type="ECO:0000259" key="4">
    <source>
        <dbReference type="Pfam" id="PF00135"/>
    </source>
</evidence>
<evidence type="ECO:0000256" key="2">
    <source>
        <dbReference type="ARBA" id="ARBA00023180"/>
    </source>
</evidence>
<dbReference type="InterPro" id="IPR002018">
    <property type="entry name" value="CarbesteraseB"/>
</dbReference>